<reference evidence="3 4" key="1">
    <citation type="journal article" date="2024" name="Fungal Genet. Biol.">
        <title>The porcine skin microbiome exhibits broad fungal antagonism.</title>
        <authorList>
            <person name="De La Cruz K.F."/>
            <person name="Townsend E.C."/>
            <person name="Alex Cheong J.Z."/>
            <person name="Salamzade R."/>
            <person name="Liu A."/>
            <person name="Sandstrom S."/>
            <person name="Davila E."/>
            <person name="Huang L."/>
            <person name="Xu K.H."/>
            <person name="Wu S.Y."/>
            <person name="Meudt J.J."/>
            <person name="Shanmuganayagam D."/>
            <person name="Gibson A.L.F."/>
            <person name="Kalan L.R."/>
        </authorList>
    </citation>
    <scope>NUCLEOTIDE SEQUENCE [LARGE SCALE GENOMIC DNA]</scope>
    <source>
        <strain evidence="3 4">LK2569</strain>
    </source>
</reference>
<proteinExistence type="predicted"/>
<protein>
    <submittedName>
        <fullName evidence="3">VapE domain-containing protein</fullName>
    </submittedName>
</protein>
<dbReference type="EMBL" id="JAYWMA010000007">
    <property type="protein sequence ID" value="MEX3528947.1"/>
    <property type="molecule type" value="Genomic_DNA"/>
</dbReference>
<dbReference type="InterPro" id="IPR007936">
    <property type="entry name" value="VapE-like_dom"/>
</dbReference>
<dbReference type="RefSeq" id="WP_368522562.1">
    <property type="nucleotide sequence ID" value="NZ_JAYWMA010000007.1"/>
</dbReference>
<evidence type="ECO:0000313" key="3">
    <source>
        <dbReference type="EMBL" id="MEX3528947.1"/>
    </source>
</evidence>
<sequence>MSECKTPAVGDGGGIDDDAKNGLVPADKSTGVSDTAQATAAAERASADAAERVRIRGLLDTQGGNKPAASYENTSRIYDEDPDLQRLGRSIMGGVLRWRSLPSWRKPHELHHEVDDRDVVEMNRVIRWYFGGRHNSLAIAACDEARIRAAGGRPFSPWADFLDHLPAWDGVPRMAEAIPGECLEGGATDYSRAALSNFFLGLIARAYDPGCQHDLVLVLVGPQGTRKTSWFRAITPSKVLPVYEASAVPDAGKQTDAMMAAHRSPIVLLDEMDKLRTKDDQSALKALISGRVDMWRAPYGKVVETHRRSFVIAGTTNESEFLLDLTGNRRYMPLVVEAPIPDKFLAPAWMMQGLAEARDRYKAGERVDASAVFDDLAEDARAQHVQDPTGDAVRDFLETESPDRVSVKMLMQLMPEYRAVSAASATGRVEARRIEQALDSHPDYERNAGTQRVRHGFYDFGRTRKSWDRVGSGPAQPTQPVQYSPPEGTGPSISFDL</sequence>
<comment type="caution">
    <text evidence="3">The sequence shown here is derived from an EMBL/GenBank/DDBJ whole genome shotgun (WGS) entry which is preliminary data.</text>
</comment>
<dbReference type="Gene3D" id="3.40.50.300">
    <property type="entry name" value="P-loop containing nucleotide triphosphate hydrolases"/>
    <property type="match status" value="1"/>
</dbReference>
<dbReference type="SUPFAM" id="SSF52540">
    <property type="entry name" value="P-loop containing nucleoside triphosphate hydrolases"/>
    <property type="match status" value="1"/>
</dbReference>
<accession>A0ABV3UVW0</accession>
<feature type="compositionally biased region" description="Low complexity" evidence="1">
    <location>
        <begin position="33"/>
        <end position="44"/>
    </location>
</feature>
<feature type="region of interest" description="Disordered" evidence="1">
    <location>
        <begin position="465"/>
        <end position="497"/>
    </location>
</feature>
<gene>
    <name evidence="3" type="ORF">VVR64_07710</name>
</gene>
<evidence type="ECO:0000259" key="2">
    <source>
        <dbReference type="Pfam" id="PF05272"/>
    </source>
</evidence>
<dbReference type="Proteomes" id="UP001558353">
    <property type="component" value="Unassembled WGS sequence"/>
</dbReference>
<dbReference type="PANTHER" id="PTHR34985">
    <property type="entry name" value="SLR0554 PROTEIN"/>
    <property type="match status" value="1"/>
</dbReference>
<evidence type="ECO:0000256" key="1">
    <source>
        <dbReference type="SAM" id="MobiDB-lite"/>
    </source>
</evidence>
<feature type="region of interest" description="Disordered" evidence="1">
    <location>
        <begin position="1"/>
        <end position="47"/>
    </location>
</feature>
<evidence type="ECO:0000313" key="4">
    <source>
        <dbReference type="Proteomes" id="UP001558353"/>
    </source>
</evidence>
<feature type="domain" description="Virulence-associated protein E-like" evidence="2">
    <location>
        <begin position="163"/>
        <end position="384"/>
    </location>
</feature>
<dbReference type="Pfam" id="PF05272">
    <property type="entry name" value="VapE-like_dom"/>
    <property type="match status" value="1"/>
</dbReference>
<name>A0ABV3UVW0_9CORY</name>
<dbReference type="PANTHER" id="PTHR34985:SF1">
    <property type="entry name" value="SLR0554 PROTEIN"/>
    <property type="match status" value="1"/>
</dbReference>
<dbReference type="InterPro" id="IPR027417">
    <property type="entry name" value="P-loop_NTPase"/>
</dbReference>
<organism evidence="3 4">
    <name type="scientific">Corynebacterium xerosis</name>
    <dbReference type="NCBI Taxonomy" id="1725"/>
    <lineage>
        <taxon>Bacteria</taxon>
        <taxon>Bacillati</taxon>
        <taxon>Actinomycetota</taxon>
        <taxon>Actinomycetes</taxon>
        <taxon>Mycobacteriales</taxon>
        <taxon>Corynebacteriaceae</taxon>
        <taxon>Corynebacterium</taxon>
    </lineage>
</organism>
<keyword evidence="4" id="KW-1185">Reference proteome</keyword>